<protein>
    <submittedName>
        <fullName evidence="2">Aldehyde dehydrogenase</fullName>
    </submittedName>
</protein>
<dbReference type="Proteomes" id="UP000325081">
    <property type="component" value="Unassembled WGS sequence"/>
</dbReference>
<accession>A0A5A7PWG0</accession>
<evidence type="ECO:0000313" key="3">
    <source>
        <dbReference type="Proteomes" id="UP000325081"/>
    </source>
</evidence>
<dbReference type="SUPFAM" id="SSF53720">
    <property type="entry name" value="ALDH-like"/>
    <property type="match status" value="1"/>
</dbReference>
<dbReference type="InterPro" id="IPR015590">
    <property type="entry name" value="Aldehyde_DH_dom"/>
</dbReference>
<reference evidence="3" key="1">
    <citation type="journal article" date="2019" name="Curr. Biol.">
        <title>Genome Sequence of Striga asiatica Provides Insight into the Evolution of Plant Parasitism.</title>
        <authorList>
            <person name="Yoshida S."/>
            <person name="Kim S."/>
            <person name="Wafula E.K."/>
            <person name="Tanskanen J."/>
            <person name="Kim Y.M."/>
            <person name="Honaas L."/>
            <person name="Yang Z."/>
            <person name="Spallek T."/>
            <person name="Conn C.E."/>
            <person name="Ichihashi Y."/>
            <person name="Cheong K."/>
            <person name="Cui S."/>
            <person name="Der J.P."/>
            <person name="Gundlach H."/>
            <person name="Jiao Y."/>
            <person name="Hori C."/>
            <person name="Ishida J.K."/>
            <person name="Kasahara H."/>
            <person name="Kiba T."/>
            <person name="Kim M.S."/>
            <person name="Koo N."/>
            <person name="Laohavisit A."/>
            <person name="Lee Y.H."/>
            <person name="Lumba S."/>
            <person name="McCourt P."/>
            <person name="Mortimer J.C."/>
            <person name="Mutuku J.M."/>
            <person name="Nomura T."/>
            <person name="Sasaki-Sekimoto Y."/>
            <person name="Seto Y."/>
            <person name="Wang Y."/>
            <person name="Wakatake T."/>
            <person name="Sakakibara H."/>
            <person name="Demura T."/>
            <person name="Yamaguchi S."/>
            <person name="Yoneyama K."/>
            <person name="Manabe R.I."/>
            <person name="Nelson D.C."/>
            <person name="Schulman A.H."/>
            <person name="Timko M.P."/>
            <person name="dePamphilis C.W."/>
            <person name="Choi D."/>
            <person name="Shirasu K."/>
        </authorList>
    </citation>
    <scope>NUCLEOTIDE SEQUENCE [LARGE SCALE GENOMIC DNA]</scope>
    <source>
        <strain evidence="3">cv. UVA1</strain>
    </source>
</reference>
<proteinExistence type="predicted"/>
<dbReference type="InterPro" id="IPR016163">
    <property type="entry name" value="Ald_DH_C"/>
</dbReference>
<dbReference type="GO" id="GO:0016620">
    <property type="term" value="F:oxidoreductase activity, acting on the aldehyde or oxo group of donors, NAD or NADP as acceptor"/>
    <property type="evidence" value="ECO:0007669"/>
    <property type="project" value="InterPro"/>
</dbReference>
<dbReference type="Gene3D" id="3.40.309.10">
    <property type="entry name" value="Aldehyde Dehydrogenase, Chain A, domain 2"/>
    <property type="match status" value="1"/>
</dbReference>
<dbReference type="OrthoDB" id="310895at2759"/>
<organism evidence="2 3">
    <name type="scientific">Striga asiatica</name>
    <name type="common">Asiatic witchweed</name>
    <name type="synonym">Buchnera asiatica</name>
    <dbReference type="NCBI Taxonomy" id="4170"/>
    <lineage>
        <taxon>Eukaryota</taxon>
        <taxon>Viridiplantae</taxon>
        <taxon>Streptophyta</taxon>
        <taxon>Embryophyta</taxon>
        <taxon>Tracheophyta</taxon>
        <taxon>Spermatophyta</taxon>
        <taxon>Magnoliopsida</taxon>
        <taxon>eudicotyledons</taxon>
        <taxon>Gunneridae</taxon>
        <taxon>Pentapetalae</taxon>
        <taxon>asterids</taxon>
        <taxon>lamiids</taxon>
        <taxon>Lamiales</taxon>
        <taxon>Orobanchaceae</taxon>
        <taxon>Buchnereae</taxon>
        <taxon>Striga</taxon>
    </lineage>
</organism>
<dbReference type="AlphaFoldDB" id="A0A5A7PWG0"/>
<name>A0A5A7PWG0_STRAF</name>
<dbReference type="GO" id="GO:0006508">
    <property type="term" value="P:proteolysis"/>
    <property type="evidence" value="ECO:0007669"/>
    <property type="project" value="InterPro"/>
</dbReference>
<gene>
    <name evidence="2" type="ORF">STAS_13368</name>
</gene>
<feature type="domain" description="Aldehyde dehydrogenase" evidence="1">
    <location>
        <begin position="81"/>
        <end position="122"/>
    </location>
</feature>
<dbReference type="InterPro" id="IPR016161">
    <property type="entry name" value="Ald_DH/histidinol_DH"/>
</dbReference>
<evidence type="ECO:0000313" key="2">
    <source>
        <dbReference type="EMBL" id="GER36978.1"/>
    </source>
</evidence>
<dbReference type="EMBL" id="BKCP01005261">
    <property type="protein sequence ID" value="GER36978.1"/>
    <property type="molecule type" value="Genomic_DNA"/>
</dbReference>
<dbReference type="Pfam" id="PF00171">
    <property type="entry name" value="Aldedh"/>
    <property type="match status" value="1"/>
</dbReference>
<sequence length="122" mass="13157">MGLVPFLPSGKESVNSKAISNTFAIVDGCVVQKTDWGQVLQQGLSSLSTRRSTMHDTRRATVLSGASMSCPHVSGVVGLLKQIERIFKYIKAWVDSNATVECGGKKIGDKGYFIQPTVLLNV</sequence>
<evidence type="ECO:0000259" key="1">
    <source>
        <dbReference type="Pfam" id="PF00171"/>
    </source>
</evidence>
<dbReference type="GO" id="GO:0008236">
    <property type="term" value="F:serine-type peptidase activity"/>
    <property type="evidence" value="ECO:0007669"/>
    <property type="project" value="InterPro"/>
</dbReference>
<comment type="caution">
    <text evidence="2">The sequence shown here is derived from an EMBL/GenBank/DDBJ whole genome shotgun (WGS) entry which is preliminary data.</text>
</comment>
<keyword evidence="3" id="KW-1185">Reference proteome</keyword>